<dbReference type="CDD" id="cd18081">
    <property type="entry name" value="RlmH-like"/>
    <property type="match status" value="1"/>
</dbReference>
<name>A0A6J4VA26_9DEIN</name>
<dbReference type="Pfam" id="PF02590">
    <property type="entry name" value="SPOUT_MTase"/>
    <property type="match status" value="1"/>
</dbReference>
<keyword evidence="1 5" id="KW-0489">Methyltransferase</keyword>
<evidence type="ECO:0000313" key="6">
    <source>
        <dbReference type="EMBL" id="CAA9571274.1"/>
    </source>
</evidence>
<dbReference type="HAMAP" id="MF_00658">
    <property type="entry name" value="23SrRNA_methyltr_H"/>
    <property type="match status" value="1"/>
</dbReference>
<keyword evidence="5" id="KW-0963">Cytoplasm</keyword>
<dbReference type="InterPro" id="IPR029028">
    <property type="entry name" value="Alpha/beta_knot_MTases"/>
</dbReference>
<dbReference type="GO" id="GO:0070038">
    <property type="term" value="F:rRNA (pseudouridine-N3-)-methyltransferase activity"/>
    <property type="evidence" value="ECO:0007669"/>
    <property type="project" value="UniProtKB-UniRule"/>
</dbReference>
<comment type="subunit">
    <text evidence="5">Homodimer.</text>
</comment>
<comment type="similarity">
    <text evidence="4 5">Belongs to the RNA methyltransferase RlmH family.</text>
</comment>
<evidence type="ECO:0000256" key="2">
    <source>
        <dbReference type="ARBA" id="ARBA00022679"/>
    </source>
</evidence>
<dbReference type="AlphaFoldDB" id="A0A6J4VA26"/>
<evidence type="ECO:0000256" key="3">
    <source>
        <dbReference type="ARBA" id="ARBA00022691"/>
    </source>
</evidence>
<evidence type="ECO:0000256" key="5">
    <source>
        <dbReference type="HAMAP-Rule" id="MF_00658"/>
    </source>
</evidence>
<keyword evidence="3 5" id="KW-0949">S-adenosyl-L-methionine</keyword>
<evidence type="ECO:0000256" key="4">
    <source>
        <dbReference type="ARBA" id="ARBA00038303"/>
    </source>
</evidence>
<comment type="function">
    <text evidence="5">Specifically methylates the pseudouridine at position 1915 (m3Psi1915) in 23S rRNA.</text>
</comment>
<comment type="subcellular location">
    <subcellularLocation>
        <location evidence="5">Cytoplasm</location>
    </subcellularLocation>
</comment>
<dbReference type="EC" id="2.1.1.177" evidence="5"/>
<dbReference type="EMBL" id="CADCWP010000125">
    <property type="protein sequence ID" value="CAA9571274.1"/>
    <property type="molecule type" value="Genomic_DNA"/>
</dbReference>
<organism evidence="6">
    <name type="scientific">uncultured Truepera sp</name>
    <dbReference type="NCBI Taxonomy" id="543023"/>
    <lineage>
        <taxon>Bacteria</taxon>
        <taxon>Thermotogati</taxon>
        <taxon>Deinococcota</taxon>
        <taxon>Deinococci</taxon>
        <taxon>Trueperales</taxon>
        <taxon>Trueperaceae</taxon>
        <taxon>Truepera</taxon>
        <taxon>environmental samples</taxon>
    </lineage>
</organism>
<gene>
    <name evidence="5" type="primary">rlmH</name>
    <name evidence="6" type="ORF">AVDCRST_MAG86-1686</name>
</gene>
<dbReference type="InterPro" id="IPR003742">
    <property type="entry name" value="RlmH-like"/>
</dbReference>
<protein>
    <recommendedName>
        <fullName evidence="5">Ribosomal RNA large subunit methyltransferase H</fullName>
        <ecNumber evidence="5">2.1.1.177</ecNumber>
    </recommendedName>
    <alternativeName>
        <fullName evidence="5">23S rRNA (pseudouridine1915-N3)-methyltransferase</fullName>
    </alternativeName>
    <alternativeName>
        <fullName evidence="5">23S rRNA m3Psi1915 methyltransferase</fullName>
    </alternativeName>
    <alternativeName>
        <fullName evidence="5">rRNA (pseudouridine-N3-)-methyltransferase RlmH</fullName>
    </alternativeName>
</protein>
<proteinExistence type="inferred from homology"/>
<dbReference type="PANTHER" id="PTHR33603:SF1">
    <property type="entry name" value="RIBOSOMAL RNA LARGE SUBUNIT METHYLTRANSFERASE H"/>
    <property type="match status" value="1"/>
</dbReference>
<keyword evidence="5" id="KW-0698">rRNA processing</keyword>
<sequence length="151" mass="16597">MKYRIVAVGKLKQGFLAAGCAHFLERLGPYAKTEVLELKEGRGSPQQVVEQEGTLLLSAASGYLIALDERGTQRTSASWAARTGELETRSVGQVSFLLGGANGHGETLRGRVDELWSLSKLTLPHELARLVLLEQLYRAETIRAGHPYHRD</sequence>
<dbReference type="SUPFAM" id="SSF75217">
    <property type="entry name" value="alpha/beta knot"/>
    <property type="match status" value="1"/>
</dbReference>
<dbReference type="GO" id="GO:0005737">
    <property type="term" value="C:cytoplasm"/>
    <property type="evidence" value="ECO:0007669"/>
    <property type="project" value="UniProtKB-SubCell"/>
</dbReference>
<keyword evidence="2 5" id="KW-0808">Transferase</keyword>
<comment type="catalytic activity">
    <reaction evidence="5">
        <text>pseudouridine(1915) in 23S rRNA + S-adenosyl-L-methionine = N(3)-methylpseudouridine(1915) in 23S rRNA + S-adenosyl-L-homocysteine + H(+)</text>
        <dbReference type="Rhea" id="RHEA:42752"/>
        <dbReference type="Rhea" id="RHEA-COMP:10221"/>
        <dbReference type="Rhea" id="RHEA-COMP:10222"/>
        <dbReference type="ChEBI" id="CHEBI:15378"/>
        <dbReference type="ChEBI" id="CHEBI:57856"/>
        <dbReference type="ChEBI" id="CHEBI:59789"/>
        <dbReference type="ChEBI" id="CHEBI:65314"/>
        <dbReference type="ChEBI" id="CHEBI:74486"/>
        <dbReference type="EC" id="2.1.1.177"/>
    </reaction>
</comment>
<reference evidence="6" key="1">
    <citation type="submission" date="2020-02" db="EMBL/GenBank/DDBJ databases">
        <authorList>
            <person name="Meier V. D."/>
        </authorList>
    </citation>
    <scope>NUCLEOTIDE SEQUENCE</scope>
    <source>
        <strain evidence="6">AVDCRST_MAG86</strain>
    </source>
</reference>
<accession>A0A6J4VA26</accession>
<dbReference type="InterPro" id="IPR029026">
    <property type="entry name" value="tRNA_m1G_MTases_N"/>
</dbReference>
<dbReference type="PIRSF" id="PIRSF004505">
    <property type="entry name" value="MT_bac"/>
    <property type="match status" value="1"/>
</dbReference>
<feature type="binding site" evidence="5">
    <location>
        <begin position="118"/>
        <end position="123"/>
    </location>
    <ligand>
        <name>S-adenosyl-L-methionine</name>
        <dbReference type="ChEBI" id="CHEBI:59789"/>
    </ligand>
</feature>
<evidence type="ECO:0000256" key="1">
    <source>
        <dbReference type="ARBA" id="ARBA00022603"/>
    </source>
</evidence>
<dbReference type="PANTHER" id="PTHR33603">
    <property type="entry name" value="METHYLTRANSFERASE"/>
    <property type="match status" value="1"/>
</dbReference>
<feature type="binding site" evidence="5">
    <location>
        <position position="99"/>
    </location>
    <ligand>
        <name>S-adenosyl-L-methionine</name>
        <dbReference type="ChEBI" id="CHEBI:59789"/>
    </ligand>
</feature>
<feature type="binding site" evidence="5">
    <location>
        <position position="67"/>
    </location>
    <ligand>
        <name>S-adenosyl-L-methionine</name>
        <dbReference type="ChEBI" id="CHEBI:59789"/>
    </ligand>
</feature>
<dbReference type="Gene3D" id="3.40.1280.10">
    <property type="match status" value="1"/>
</dbReference>